<keyword evidence="10" id="KW-0670">Pyruvate</keyword>
<dbReference type="PROSITE" id="PS50968">
    <property type="entry name" value="BIOTINYL_LIPOYL"/>
    <property type="match status" value="1"/>
</dbReference>
<dbReference type="InterPro" id="IPR011053">
    <property type="entry name" value="Single_hybrid_motif"/>
</dbReference>
<evidence type="ECO:0000256" key="4">
    <source>
        <dbReference type="ARBA" id="ARBA00022823"/>
    </source>
</evidence>
<keyword evidence="3 6" id="KW-0808">Transferase</keyword>
<comment type="caution">
    <text evidence="10">The sequence shown here is derived from an EMBL/GenBank/DDBJ whole genome shotgun (WGS) entry which is preliminary data.</text>
</comment>
<accession>A0A4R8MLS4</accession>
<dbReference type="Proteomes" id="UP000295066">
    <property type="component" value="Unassembled WGS sequence"/>
</dbReference>
<dbReference type="InterPro" id="IPR001078">
    <property type="entry name" value="2-oxoacid_DH_actylTfrase"/>
</dbReference>
<dbReference type="RefSeq" id="WP_133955227.1">
    <property type="nucleotide sequence ID" value="NZ_SORI01000001.1"/>
</dbReference>
<name>A0A4R8MLS4_9BACT</name>
<dbReference type="SUPFAM" id="SSF52777">
    <property type="entry name" value="CoA-dependent acyltransferases"/>
    <property type="match status" value="1"/>
</dbReference>
<evidence type="ECO:0000313" key="10">
    <source>
        <dbReference type="EMBL" id="TDY64945.1"/>
    </source>
</evidence>
<feature type="region of interest" description="Disordered" evidence="7">
    <location>
        <begin position="94"/>
        <end position="117"/>
    </location>
</feature>
<dbReference type="Gene3D" id="4.10.320.10">
    <property type="entry name" value="E3-binding domain"/>
    <property type="match status" value="1"/>
</dbReference>
<dbReference type="PANTHER" id="PTHR43178">
    <property type="entry name" value="DIHYDROLIPOAMIDE ACETYLTRANSFERASE COMPONENT OF PYRUVATE DEHYDROGENASE COMPLEX"/>
    <property type="match status" value="1"/>
</dbReference>
<dbReference type="SUPFAM" id="SSF47005">
    <property type="entry name" value="Peripheral subunit-binding domain of 2-oxo acid dehydrogenase complex"/>
    <property type="match status" value="1"/>
</dbReference>
<dbReference type="InterPro" id="IPR023213">
    <property type="entry name" value="CAT-like_dom_sf"/>
</dbReference>
<dbReference type="GO" id="GO:0031405">
    <property type="term" value="F:lipoic acid binding"/>
    <property type="evidence" value="ECO:0007669"/>
    <property type="project" value="TreeGrafter"/>
</dbReference>
<dbReference type="EMBL" id="SORI01000001">
    <property type="protein sequence ID" value="TDY64945.1"/>
    <property type="molecule type" value="Genomic_DNA"/>
</dbReference>
<gene>
    <name evidence="10" type="ORF">C8D99_10191</name>
</gene>
<feature type="domain" description="Peripheral subunit-binding (PSBD)" evidence="9">
    <location>
        <begin position="119"/>
        <end position="156"/>
    </location>
</feature>
<evidence type="ECO:0000259" key="9">
    <source>
        <dbReference type="PROSITE" id="PS51826"/>
    </source>
</evidence>
<evidence type="ECO:0000256" key="5">
    <source>
        <dbReference type="ARBA" id="ARBA00023315"/>
    </source>
</evidence>
<evidence type="ECO:0000256" key="6">
    <source>
        <dbReference type="RuleBase" id="RU003423"/>
    </source>
</evidence>
<evidence type="ECO:0000256" key="7">
    <source>
        <dbReference type="SAM" id="MobiDB-lite"/>
    </source>
</evidence>
<comment type="cofactor">
    <cofactor evidence="1 6">
        <name>(R)-lipoate</name>
        <dbReference type="ChEBI" id="CHEBI:83088"/>
    </cofactor>
</comment>
<evidence type="ECO:0000256" key="1">
    <source>
        <dbReference type="ARBA" id="ARBA00001938"/>
    </source>
</evidence>
<keyword evidence="5 6" id="KW-0012">Acyltransferase</keyword>
<dbReference type="Pfam" id="PF00364">
    <property type="entry name" value="Biotin_lipoyl"/>
    <property type="match status" value="1"/>
</dbReference>
<evidence type="ECO:0000256" key="3">
    <source>
        <dbReference type="ARBA" id="ARBA00022679"/>
    </source>
</evidence>
<protein>
    <recommendedName>
        <fullName evidence="6">Dihydrolipoamide acetyltransferase component of pyruvate dehydrogenase complex</fullName>
        <ecNumber evidence="6">2.3.1.-</ecNumber>
    </recommendedName>
</protein>
<dbReference type="EC" id="2.3.1.-" evidence="6"/>
<evidence type="ECO:0000313" key="11">
    <source>
        <dbReference type="Proteomes" id="UP000295066"/>
    </source>
</evidence>
<dbReference type="PANTHER" id="PTHR43178:SF5">
    <property type="entry name" value="LIPOAMIDE ACYLTRANSFERASE COMPONENT OF BRANCHED-CHAIN ALPHA-KETO ACID DEHYDROGENASE COMPLEX, MITOCHONDRIAL"/>
    <property type="match status" value="1"/>
</dbReference>
<dbReference type="InterPro" id="IPR036625">
    <property type="entry name" value="E3-bd_dom_sf"/>
</dbReference>
<dbReference type="Gene3D" id="2.40.50.100">
    <property type="match status" value="1"/>
</dbReference>
<dbReference type="Pfam" id="PF00198">
    <property type="entry name" value="2-oxoacid_dh"/>
    <property type="match status" value="1"/>
</dbReference>
<dbReference type="Gene3D" id="3.30.559.10">
    <property type="entry name" value="Chloramphenicol acetyltransferase-like domain"/>
    <property type="match status" value="1"/>
</dbReference>
<keyword evidence="4 6" id="KW-0450">Lipoyl</keyword>
<organism evidence="10 11">
    <name type="scientific">Aminivibrio pyruvatiphilus</name>
    <dbReference type="NCBI Taxonomy" id="1005740"/>
    <lineage>
        <taxon>Bacteria</taxon>
        <taxon>Thermotogati</taxon>
        <taxon>Synergistota</taxon>
        <taxon>Synergistia</taxon>
        <taxon>Synergistales</taxon>
        <taxon>Aminobacteriaceae</taxon>
        <taxon>Aminivibrio</taxon>
    </lineage>
</organism>
<dbReference type="SUPFAM" id="SSF51230">
    <property type="entry name" value="Single hybrid motif"/>
    <property type="match status" value="1"/>
</dbReference>
<dbReference type="InterPro" id="IPR004167">
    <property type="entry name" value="PSBD"/>
</dbReference>
<keyword evidence="11" id="KW-1185">Reference proteome</keyword>
<feature type="domain" description="Lipoyl-binding" evidence="8">
    <location>
        <begin position="2"/>
        <end position="77"/>
    </location>
</feature>
<evidence type="ECO:0000256" key="2">
    <source>
        <dbReference type="ARBA" id="ARBA00007317"/>
    </source>
</evidence>
<dbReference type="Pfam" id="PF02817">
    <property type="entry name" value="E3_binding"/>
    <property type="match status" value="1"/>
</dbReference>
<dbReference type="InterPro" id="IPR050743">
    <property type="entry name" value="2-oxoacid_DH_E2_comp"/>
</dbReference>
<dbReference type="AlphaFoldDB" id="A0A4R8MLS4"/>
<dbReference type="PROSITE" id="PS51826">
    <property type="entry name" value="PSBD"/>
    <property type="match status" value="1"/>
</dbReference>
<dbReference type="GO" id="GO:0016407">
    <property type="term" value="F:acetyltransferase activity"/>
    <property type="evidence" value="ECO:0007669"/>
    <property type="project" value="TreeGrafter"/>
</dbReference>
<evidence type="ECO:0000259" key="8">
    <source>
        <dbReference type="PROSITE" id="PS50968"/>
    </source>
</evidence>
<reference evidence="10 11" key="1">
    <citation type="submission" date="2019-03" db="EMBL/GenBank/DDBJ databases">
        <title>Genomic Encyclopedia of Type Strains, Phase IV (KMG-IV): sequencing the most valuable type-strain genomes for metagenomic binning, comparative biology and taxonomic classification.</title>
        <authorList>
            <person name="Goeker M."/>
        </authorList>
    </citation>
    <scope>NUCLEOTIDE SEQUENCE [LARGE SCALE GENOMIC DNA]</scope>
    <source>
        <strain evidence="10 11">DSM 25964</strain>
    </source>
</reference>
<dbReference type="GO" id="GO:0005737">
    <property type="term" value="C:cytoplasm"/>
    <property type="evidence" value="ECO:0007669"/>
    <property type="project" value="TreeGrafter"/>
</dbReference>
<dbReference type="CDD" id="cd06849">
    <property type="entry name" value="lipoyl_domain"/>
    <property type="match status" value="1"/>
</dbReference>
<dbReference type="InterPro" id="IPR000089">
    <property type="entry name" value="Biotin_lipoyl"/>
</dbReference>
<sequence length="417" mass="44365">MAVELVMPKMGLTMTVGSVGKWLKKEGEAVAKGERVAEVLTEKITNLVESPADGVLLRIVAPEGTSLPIGGVMGYVGAAGEKVPGLPSVAAVPKEEPAAGPVPQGASGGLAGERPSPVRISPVARKMALEHNIEYAYLRGTGPGGRITKEDIEAVLASPDAAPQAFLPAAGFDGAPIPGATSPDEPLTGFVDERPYSGVRRIIGDRMLSSWSVAPKVTHHARADAKALLELRASINEMLEKEQRFTVTDMLVKITAMALRQKLFMNVSLRGERIVTFREVHLGVAVALEGALIVPVIRNADEKSLTRISRELKDLSRRARENALAPEEISGGTFTLTNLGGYRSTEFFTPIINQPESAILGIGRTNDMPAAVDGEVVVRPMMALSLAHDHRVIDGAPAAEFLALLIELIEKPLQVLL</sequence>
<dbReference type="OrthoDB" id="9805770at2"/>
<comment type="similarity">
    <text evidence="2 6">Belongs to the 2-oxoacid dehydrogenase family.</text>
</comment>
<proteinExistence type="inferred from homology"/>